<feature type="region of interest" description="Disordered" evidence="5">
    <location>
        <begin position="49"/>
        <end position="70"/>
    </location>
</feature>
<dbReference type="InterPro" id="IPR031568">
    <property type="entry name" value="Pet117"/>
</dbReference>
<keyword evidence="3" id="KW-0809">Transit peptide</keyword>
<evidence type="ECO:0000313" key="7">
    <source>
        <dbReference type="EMBL" id="RCK60891.1"/>
    </source>
</evidence>
<protein>
    <recommendedName>
        <fullName evidence="9">Protein required for assembly of cytochrome c oxidase, mitochondrial</fullName>
    </recommendedName>
</protein>
<evidence type="ECO:0000256" key="5">
    <source>
        <dbReference type="SAM" id="MobiDB-lite"/>
    </source>
</evidence>
<evidence type="ECO:0000256" key="6">
    <source>
        <dbReference type="SAM" id="Phobius"/>
    </source>
</evidence>
<dbReference type="OrthoDB" id="76305at2759"/>
<evidence type="ECO:0000313" key="8">
    <source>
        <dbReference type="Proteomes" id="UP000253472"/>
    </source>
</evidence>
<comment type="subcellular location">
    <subcellularLocation>
        <location evidence="1">Mitochondrion</location>
    </subcellularLocation>
</comment>
<evidence type="ECO:0000256" key="3">
    <source>
        <dbReference type="ARBA" id="ARBA00022946"/>
    </source>
</evidence>
<comment type="similarity">
    <text evidence="2">Belongs to the PET117 family.</text>
</comment>
<keyword evidence="6" id="KW-1133">Transmembrane helix</keyword>
<dbReference type="GO" id="GO:0005739">
    <property type="term" value="C:mitochondrion"/>
    <property type="evidence" value="ECO:0007669"/>
    <property type="project" value="UniProtKB-SubCell"/>
</dbReference>
<evidence type="ECO:0000256" key="2">
    <source>
        <dbReference type="ARBA" id="ARBA00008197"/>
    </source>
</evidence>
<keyword evidence="4" id="KW-0496">Mitochondrion</keyword>
<accession>A0A367Y7A9</accession>
<proteinExistence type="inferred from homology"/>
<dbReference type="Proteomes" id="UP000253472">
    <property type="component" value="Unassembled WGS sequence"/>
</dbReference>
<name>A0A367Y7A9_9ASCO</name>
<comment type="caution">
    <text evidence="7">The sequence shown here is derived from an EMBL/GenBank/DDBJ whole genome shotgun (WGS) entry which is preliminary data.</text>
</comment>
<feature type="transmembrane region" description="Helical" evidence="6">
    <location>
        <begin position="6"/>
        <end position="25"/>
    </location>
</feature>
<organism evidence="7 8">
    <name type="scientific">Candida viswanathii</name>
    <dbReference type="NCBI Taxonomy" id="5486"/>
    <lineage>
        <taxon>Eukaryota</taxon>
        <taxon>Fungi</taxon>
        <taxon>Dikarya</taxon>
        <taxon>Ascomycota</taxon>
        <taxon>Saccharomycotina</taxon>
        <taxon>Pichiomycetes</taxon>
        <taxon>Debaryomycetaceae</taxon>
        <taxon>Candida/Lodderomyces clade</taxon>
        <taxon>Candida</taxon>
    </lineage>
</organism>
<dbReference type="EMBL" id="QLNQ01000026">
    <property type="protein sequence ID" value="RCK60891.1"/>
    <property type="molecule type" value="Genomic_DNA"/>
</dbReference>
<dbReference type="PANTHER" id="PTHR28163">
    <property type="entry name" value="PROTEIN PET117 HOMOLOG, MITOCHONDRIAL"/>
    <property type="match status" value="1"/>
</dbReference>
<dbReference type="GO" id="GO:0033617">
    <property type="term" value="P:mitochondrial respiratory chain complex IV assembly"/>
    <property type="evidence" value="ECO:0007669"/>
    <property type="project" value="TreeGrafter"/>
</dbReference>
<evidence type="ECO:0000256" key="4">
    <source>
        <dbReference type="ARBA" id="ARBA00023128"/>
    </source>
</evidence>
<sequence length="105" mass="11956">MSTASKITLGLSCSFAVGAFIFINYSQQLERDALRQGPIKDAARQQAKLLERQQKQEKEKSSKQIANELEHMEQNALREQLIKVQPLSEEIIRGEEGKVIPPKEY</sequence>
<keyword evidence="6" id="KW-0472">Membrane</keyword>
<dbReference type="PANTHER" id="PTHR28163:SF1">
    <property type="entry name" value="PROTEIN PET117 HOMOLOG, MITOCHONDRIAL"/>
    <property type="match status" value="1"/>
</dbReference>
<keyword evidence="8" id="KW-1185">Reference proteome</keyword>
<evidence type="ECO:0000256" key="1">
    <source>
        <dbReference type="ARBA" id="ARBA00004173"/>
    </source>
</evidence>
<dbReference type="STRING" id="5486.A0A367Y7A9"/>
<keyword evidence="6" id="KW-0812">Transmembrane</keyword>
<reference evidence="7 8" key="1">
    <citation type="submission" date="2018-06" db="EMBL/GenBank/DDBJ databases">
        <title>Whole genome sequencing of Candida tropicalis (genome annotated by CSBL at Korea University).</title>
        <authorList>
            <person name="Ahn J."/>
        </authorList>
    </citation>
    <scope>NUCLEOTIDE SEQUENCE [LARGE SCALE GENOMIC DNA]</scope>
    <source>
        <strain evidence="7 8">ATCC 20962</strain>
    </source>
</reference>
<dbReference type="Pfam" id="PF15786">
    <property type="entry name" value="PET117"/>
    <property type="match status" value="1"/>
</dbReference>
<gene>
    <name evidence="7" type="ORF">Cantr_08120</name>
</gene>
<dbReference type="AlphaFoldDB" id="A0A367Y7A9"/>
<evidence type="ECO:0008006" key="9">
    <source>
        <dbReference type="Google" id="ProtNLM"/>
    </source>
</evidence>